<proteinExistence type="predicted"/>
<dbReference type="InterPro" id="IPR036388">
    <property type="entry name" value="WH-like_DNA-bd_sf"/>
</dbReference>
<dbReference type="InterPro" id="IPR050536">
    <property type="entry name" value="DtxR_MntR_Metal-Reg"/>
</dbReference>
<dbReference type="InterPro" id="IPR022689">
    <property type="entry name" value="Iron_dep_repressor"/>
</dbReference>
<dbReference type="SMART" id="SM00529">
    <property type="entry name" value="HTH_DTXR"/>
    <property type="match status" value="1"/>
</dbReference>
<dbReference type="InterPro" id="IPR008988">
    <property type="entry name" value="Transcriptional_repressor_C"/>
</dbReference>
<dbReference type="Pfam" id="PF04023">
    <property type="entry name" value="FeoA"/>
    <property type="match status" value="1"/>
</dbReference>
<dbReference type="InterPro" id="IPR038157">
    <property type="entry name" value="FeoA_core_dom"/>
</dbReference>
<dbReference type="AlphaFoldDB" id="A0A1V1NQ82"/>
<gene>
    <name evidence="3" type="ORF">OMM_00518</name>
</gene>
<dbReference type="GO" id="GO:0046983">
    <property type="term" value="F:protein dimerization activity"/>
    <property type="evidence" value="ECO:0007669"/>
    <property type="project" value="InterPro"/>
</dbReference>
<dbReference type="SUPFAM" id="SSF50037">
    <property type="entry name" value="C-terminal domain of transcriptional repressors"/>
    <property type="match status" value="1"/>
</dbReference>
<evidence type="ECO:0000259" key="2">
    <source>
        <dbReference type="SMART" id="SM00899"/>
    </source>
</evidence>
<dbReference type="Gene3D" id="1.10.10.10">
    <property type="entry name" value="Winged helix-like DNA-binding domain superfamily/Winged helix DNA-binding domain"/>
    <property type="match status" value="1"/>
</dbReference>
<evidence type="ECO:0000313" key="3">
    <source>
        <dbReference type="EMBL" id="ETR64734.1"/>
    </source>
</evidence>
<keyword evidence="1" id="KW-0408">Iron</keyword>
<dbReference type="InterPro" id="IPR001367">
    <property type="entry name" value="Fe_dep_repressor"/>
</dbReference>
<dbReference type="SMART" id="SM00899">
    <property type="entry name" value="FeoA"/>
    <property type="match status" value="1"/>
</dbReference>
<dbReference type="Pfam" id="PF02742">
    <property type="entry name" value="Fe_dep_repr_C"/>
    <property type="match status" value="1"/>
</dbReference>
<comment type="caution">
    <text evidence="3">The sequence shown here is derived from an EMBL/GenBank/DDBJ whole genome shotgun (WGS) entry which is preliminary data.</text>
</comment>
<dbReference type="InterPro" id="IPR007167">
    <property type="entry name" value="Fe-transptr_FeoA-like"/>
</dbReference>
<dbReference type="Gene3D" id="2.30.30.90">
    <property type="match status" value="1"/>
</dbReference>
<dbReference type="EMBL" id="ATBP01003705">
    <property type="protein sequence ID" value="ETR64734.1"/>
    <property type="molecule type" value="Genomic_DNA"/>
</dbReference>
<dbReference type="PANTHER" id="PTHR33238">
    <property type="entry name" value="IRON (METAL) DEPENDENT REPRESSOR, DTXR FAMILY"/>
    <property type="match status" value="1"/>
</dbReference>
<feature type="domain" description="Ferrous iron transporter FeoA-like" evidence="2">
    <location>
        <begin position="142"/>
        <end position="213"/>
    </location>
</feature>
<dbReference type="PANTHER" id="PTHR33238:SF7">
    <property type="entry name" value="IRON-DEPENDENT TRANSCRIPTIONAL REGULATOR"/>
    <property type="match status" value="1"/>
</dbReference>
<dbReference type="InterPro" id="IPR036421">
    <property type="entry name" value="Fe_dep_repressor_sf"/>
</dbReference>
<name>A0A1V1NQ82_9BACT</name>
<dbReference type="GO" id="GO:0003700">
    <property type="term" value="F:DNA-binding transcription factor activity"/>
    <property type="evidence" value="ECO:0007669"/>
    <property type="project" value="InterPro"/>
</dbReference>
<dbReference type="GO" id="GO:0046914">
    <property type="term" value="F:transition metal ion binding"/>
    <property type="evidence" value="ECO:0007669"/>
    <property type="project" value="InterPro"/>
</dbReference>
<dbReference type="SUPFAM" id="SSF47979">
    <property type="entry name" value="Iron-dependent repressor protein, dimerization domain"/>
    <property type="match status" value="1"/>
</dbReference>
<protein>
    <submittedName>
        <fullName evidence="3">Iron-dependent repressor</fullName>
    </submittedName>
</protein>
<evidence type="ECO:0000256" key="1">
    <source>
        <dbReference type="ARBA" id="ARBA00023004"/>
    </source>
</evidence>
<sequence length="245" mass="27792">MSIKREKEEYLERLWTMKEDQTDSMQTLQSDMDMDSHEKIIQELQIDKLVQAQGQTITLTQAGEEKARKIIRAHRLAEKLIFDALGGDYEAGACEFEHMVNTEMVDSICILLGHPRECPHGRPIPQGDCCKQAIKTAECAVMSLNEMAVHQSSRVAYINGQNNTARLNKIGSLLIRPGCMIKLEQKKPTIVIQCEGADIALDETIASDIYVWKECTKERTGCEKQRNCKQSGFGFMRRRRGRAIT</sequence>
<reference evidence="4" key="1">
    <citation type="submission" date="2012-11" db="EMBL/GenBank/DDBJ databases">
        <authorList>
            <person name="Lucero-Rivera Y.E."/>
            <person name="Tovar-Ramirez D."/>
        </authorList>
    </citation>
    <scope>NUCLEOTIDE SEQUENCE [LARGE SCALE GENOMIC DNA]</scope>
    <source>
        <strain evidence="4">Araruama</strain>
    </source>
</reference>
<dbReference type="Proteomes" id="UP000189670">
    <property type="component" value="Unassembled WGS sequence"/>
</dbReference>
<evidence type="ECO:0000313" key="4">
    <source>
        <dbReference type="Proteomes" id="UP000189670"/>
    </source>
</evidence>
<organism evidence="3 4">
    <name type="scientific">Candidatus Magnetoglobus multicellularis str. Araruama</name>
    <dbReference type="NCBI Taxonomy" id="890399"/>
    <lineage>
        <taxon>Bacteria</taxon>
        <taxon>Pseudomonadati</taxon>
        <taxon>Thermodesulfobacteriota</taxon>
        <taxon>Desulfobacteria</taxon>
        <taxon>Desulfobacterales</taxon>
        <taxon>Desulfobacteraceae</taxon>
        <taxon>Candidatus Magnetoglobus</taxon>
    </lineage>
</organism>
<accession>A0A1V1NQ82</accession>